<name>A0ACB8B4V1_9AGAM</name>
<evidence type="ECO:0000313" key="2">
    <source>
        <dbReference type="Proteomes" id="UP000790709"/>
    </source>
</evidence>
<sequence>MLPFPASSSTISERRFLHRSRDFRSISSRRALVSLRSRSRLTNLGVLLLSAFAGISFLYNLAFILSSPPSYPPFSVHVAPKSILSTIARNGSIESLAHLIIVPGHAIWTGTKPEHISDESRWILEHYQQGGGRVAAFTKHILRGAELALGDERSLVVFTGGQTRLHSTTTEAESYIRLALVTGAFQTTASPEASQPSLFARATTENYALDSYQNIVFSIARFHEYTGRYPEKITVVGYEMKRRRFVELHRRALRFPEDRFHYIGIDPSGEGSSGAQEGEFRNGFTPYSVDSYGCHDFLLSKRRQRNLYARFHPYYTSCPELRGLLDWCPGSGVDANTDDATSIYRGPLPWDIYD</sequence>
<dbReference type="EMBL" id="MU266564">
    <property type="protein sequence ID" value="KAH7920695.1"/>
    <property type="molecule type" value="Genomic_DNA"/>
</dbReference>
<organism evidence="1 2">
    <name type="scientific">Leucogyrophana mollusca</name>
    <dbReference type="NCBI Taxonomy" id="85980"/>
    <lineage>
        <taxon>Eukaryota</taxon>
        <taxon>Fungi</taxon>
        <taxon>Dikarya</taxon>
        <taxon>Basidiomycota</taxon>
        <taxon>Agaricomycotina</taxon>
        <taxon>Agaricomycetes</taxon>
        <taxon>Agaricomycetidae</taxon>
        <taxon>Boletales</taxon>
        <taxon>Boletales incertae sedis</taxon>
        <taxon>Leucogyrophana</taxon>
    </lineage>
</organism>
<reference evidence="1" key="1">
    <citation type="journal article" date="2021" name="New Phytol.">
        <title>Evolutionary innovations through gain and loss of genes in the ectomycorrhizal Boletales.</title>
        <authorList>
            <person name="Wu G."/>
            <person name="Miyauchi S."/>
            <person name="Morin E."/>
            <person name="Kuo A."/>
            <person name="Drula E."/>
            <person name="Varga T."/>
            <person name="Kohler A."/>
            <person name="Feng B."/>
            <person name="Cao Y."/>
            <person name="Lipzen A."/>
            <person name="Daum C."/>
            <person name="Hundley H."/>
            <person name="Pangilinan J."/>
            <person name="Johnson J."/>
            <person name="Barry K."/>
            <person name="LaButti K."/>
            <person name="Ng V."/>
            <person name="Ahrendt S."/>
            <person name="Min B."/>
            <person name="Choi I.G."/>
            <person name="Park H."/>
            <person name="Plett J.M."/>
            <person name="Magnuson J."/>
            <person name="Spatafora J.W."/>
            <person name="Nagy L.G."/>
            <person name="Henrissat B."/>
            <person name="Grigoriev I.V."/>
            <person name="Yang Z.L."/>
            <person name="Xu J."/>
            <person name="Martin F.M."/>
        </authorList>
    </citation>
    <scope>NUCLEOTIDE SEQUENCE</scope>
    <source>
        <strain evidence="1">KUC20120723A-06</strain>
    </source>
</reference>
<keyword evidence="2" id="KW-1185">Reference proteome</keyword>
<gene>
    <name evidence="1" type="ORF">BV22DRAFT_1122630</name>
</gene>
<protein>
    <submittedName>
        <fullName evidence="1">Uncharacterized protein</fullName>
    </submittedName>
</protein>
<dbReference type="Proteomes" id="UP000790709">
    <property type="component" value="Unassembled WGS sequence"/>
</dbReference>
<proteinExistence type="predicted"/>
<evidence type="ECO:0000313" key="1">
    <source>
        <dbReference type="EMBL" id="KAH7920695.1"/>
    </source>
</evidence>
<comment type="caution">
    <text evidence="1">The sequence shown here is derived from an EMBL/GenBank/DDBJ whole genome shotgun (WGS) entry which is preliminary data.</text>
</comment>
<accession>A0ACB8B4V1</accession>